<evidence type="ECO:0000256" key="5">
    <source>
        <dbReference type="ARBA" id="ARBA00023157"/>
    </source>
</evidence>
<dbReference type="InterPro" id="IPR044865">
    <property type="entry name" value="MRH_dom"/>
</dbReference>
<keyword evidence="11" id="KW-1185">Reference proteome</keyword>
<dbReference type="SUPFAM" id="SSF50911">
    <property type="entry name" value="Mannose 6-phosphate receptor domain"/>
    <property type="match status" value="1"/>
</dbReference>
<dbReference type="GO" id="GO:0006491">
    <property type="term" value="P:N-glycan processing"/>
    <property type="evidence" value="ECO:0007669"/>
    <property type="project" value="TreeGrafter"/>
</dbReference>
<protein>
    <recommendedName>
        <fullName evidence="1">Glucosidase 2 subunit beta</fullName>
    </recommendedName>
</protein>
<dbReference type="OrthoDB" id="28322at2759"/>
<dbReference type="InterPro" id="IPR039794">
    <property type="entry name" value="Gtb1-like"/>
</dbReference>
<keyword evidence="5" id="KW-1015">Disulfide bond</keyword>
<dbReference type="STRING" id="137246.A0A401SN84"/>
<dbReference type="PANTHER" id="PTHR12630:SF1">
    <property type="entry name" value="GLUCOSIDASE 2 SUBUNIT BETA"/>
    <property type="match status" value="1"/>
</dbReference>
<dbReference type="OMA" id="YENGQHC"/>
<feature type="domain" description="MRH" evidence="9">
    <location>
        <begin position="392"/>
        <end position="489"/>
    </location>
</feature>
<dbReference type="InterPro" id="IPR009011">
    <property type="entry name" value="Man6P_isomerase_rcpt-bd_dom_sf"/>
</dbReference>
<evidence type="ECO:0000256" key="1">
    <source>
        <dbReference type="ARBA" id="ARBA00022387"/>
    </source>
</evidence>
<dbReference type="InterPro" id="IPR018247">
    <property type="entry name" value="EF_Hand_1_Ca_BS"/>
</dbReference>
<dbReference type="GO" id="GO:0017177">
    <property type="term" value="C:glucosidase II complex"/>
    <property type="evidence" value="ECO:0007669"/>
    <property type="project" value="TreeGrafter"/>
</dbReference>
<keyword evidence="3" id="KW-0256">Endoplasmic reticulum</keyword>
<dbReference type="InterPro" id="IPR028146">
    <property type="entry name" value="PRKCSH_N"/>
</dbReference>
<organism evidence="10 11">
    <name type="scientific">Chiloscyllium punctatum</name>
    <name type="common">Brownbanded bambooshark</name>
    <name type="synonym">Hemiscyllium punctatum</name>
    <dbReference type="NCBI Taxonomy" id="137246"/>
    <lineage>
        <taxon>Eukaryota</taxon>
        <taxon>Metazoa</taxon>
        <taxon>Chordata</taxon>
        <taxon>Craniata</taxon>
        <taxon>Vertebrata</taxon>
        <taxon>Chondrichthyes</taxon>
        <taxon>Elasmobranchii</taxon>
        <taxon>Galeomorphii</taxon>
        <taxon>Galeoidea</taxon>
        <taxon>Orectolobiformes</taxon>
        <taxon>Hemiscylliidae</taxon>
        <taxon>Chiloscyllium</taxon>
    </lineage>
</organism>
<feature type="coiled-coil region" evidence="6">
    <location>
        <begin position="349"/>
        <end position="376"/>
    </location>
</feature>
<name>A0A401SN84_CHIPU</name>
<feature type="compositionally biased region" description="Acidic residues" evidence="7">
    <location>
        <begin position="284"/>
        <end position="316"/>
    </location>
</feature>
<dbReference type="Pfam" id="PF13202">
    <property type="entry name" value="EF-hand_5"/>
    <property type="match status" value="1"/>
</dbReference>
<dbReference type="InterPro" id="IPR002048">
    <property type="entry name" value="EF_hand_dom"/>
</dbReference>
<feature type="region of interest" description="Disordered" evidence="7">
    <location>
        <begin position="251"/>
        <end position="338"/>
    </location>
</feature>
<evidence type="ECO:0000256" key="2">
    <source>
        <dbReference type="ARBA" id="ARBA00022729"/>
    </source>
</evidence>
<evidence type="ECO:0000259" key="8">
    <source>
        <dbReference type="PROSITE" id="PS50222"/>
    </source>
</evidence>
<dbReference type="GO" id="GO:0001889">
    <property type="term" value="P:liver development"/>
    <property type="evidence" value="ECO:0007669"/>
    <property type="project" value="TreeGrafter"/>
</dbReference>
<keyword evidence="6" id="KW-0175">Coiled coil</keyword>
<evidence type="ECO:0000313" key="10">
    <source>
        <dbReference type="EMBL" id="GCC31850.1"/>
    </source>
</evidence>
<dbReference type="PANTHER" id="PTHR12630">
    <property type="entry name" value="N-LINKED OLIGOSACCHARIDE PROCESSING"/>
    <property type="match status" value="1"/>
</dbReference>
<dbReference type="GO" id="GO:0005509">
    <property type="term" value="F:calcium ion binding"/>
    <property type="evidence" value="ECO:0007669"/>
    <property type="project" value="InterPro"/>
</dbReference>
<evidence type="ECO:0000256" key="4">
    <source>
        <dbReference type="ARBA" id="ARBA00022837"/>
    </source>
</evidence>
<dbReference type="Gene3D" id="1.10.238.10">
    <property type="entry name" value="EF-hand"/>
    <property type="match status" value="1"/>
</dbReference>
<sequence length="489" mass="55052">MQTCSCLADLCITPKFGSISDLAQQYNRHFYDETKPFTCLDGSKTIPFDEVNDDYCDCKDGSDEPDCCDTTDEYNSGASCENTCKEQGRKEKETLQRMAEVAREGFRLKQQLIEEAKRSREEKQQMLTELQKKKGTWEVQVESLKAIKEAAEKPEQEAKEVHKKAWEEVQAARKAEREKAKAAETFKELDDNEDGFVSVNEIQTHAELDSDGDGVVSEPEAESLLGGLNQVDLSGFQESIWAGIRDKYKSEAAIESPPPAEVPAEEGAGSQPKSPQEEWRKDDHEEEEDGGGEDRDDDDDDEDDDEEDDDGGEEDYKDQQSSYFSERHEADDEKMPPYDDETQALINAADKARNEFTEAEKSLREVENSIGSLEKELTIDFGPDGEFAYMFNQCYEMTTNEYVYKLCPFSKVAQKPKHGGSETSLGVWGSWAGPESNKFSAMKYEHGTGCWQGPSRTTLVKLSCGKETVSTTNCEDWASGLNRLLEPDW</sequence>
<dbReference type="Gene3D" id="2.70.130.10">
    <property type="entry name" value="Mannose-6-phosphate receptor binding domain"/>
    <property type="match status" value="1"/>
</dbReference>
<evidence type="ECO:0000313" key="11">
    <source>
        <dbReference type="Proteomes" id="UP000287033"/>
    </source>
</evidence>
<dbReference type="PROSITE" id="PS00018">
    <property type="entry name" value="EF_HAND_1"/>
    <property type="match status" value="1"/>
</dbReference>
<dbReference type="InterPro" id="IPR011992">
    <property type="entry name" value="EF-hand-dom_pair"/>
</dbReference>
<dbReference type="InterPro" id="IPR002172">
    <property type="entry name" value="LDrepeatLR_classA_rpt"/>
</dbReference>
<dbReference type="AlphaFoldDB" id="A0A401SN84"/>
<feature type="compositionally biased region" description="Basic and acidic residues" evidence="7">
    <location>
        <begin position="325"/>
        <end position="337"/>
    </location>
</feature>
<proteinExistence type="predicted"/>
<dbReference type="EMBL" id="BEZZ01000394">
    <property type="protein sequence ID" value="GCC31850.1"/>
    <property type="molecule type" value="Genomic_DNA"/>
</dbReference>
<evidence type="ECO:0000256" key="6">
    <source>
        <dbReference type="SAM" id="Coils"/>
    </source>
</evidence>
<dbReference type="SUPFAM" id="SSF47473">
    <property type="entry name" value="EF-hand"/>
    <property type="match status" value="1"/>
</dbReference>
<evidence type="ECO:0000259" key="9">
    <source>
        <dbReference type="PROSITE" id="PS51914"/>
    </source>
</evidence>
<dbReference type="Pfam" id="PF12999">
    <property type="entry name" value="PRKCSH-like"/>
    <property type="match status" value="1"/>
</dbReference>
<dbReference type="CDD" id="cd00112">
    <property type="entry name" value="LDLa"/>
    <property type="match status" value="1"/>
</dbReference>
<feature type="domain" description="EF-hand" evidence="8">
    <location>
        <begin position="177"/>
        <end position="212"/>
    </location>
</feature>
<dbReference type="Pfam" id="PF13015">
    <property type="entry name" value="PRKCSH_1"/>
    <property type="match status" value="1"/>
</dbReference>
<keyword evidence="2" id="KW-0732">Signal</keyword>
<gene>
    <name evidence="10" type="ORF">chiPu_0010310</name>
</gene>
<dbReference type="PROSITE" id="PS51914">
    <property type="entry name" value="MRH"/>
    <property type="match status" value="1"/>
</dbReference>
<feature type="region of interest" description="Disordered" evidence="7">
    <location>
        <begin position="204"/>
        <end position="223"/>
    </location>
</feature>
<evidence type="ECO:0000256" key="7">
    <source>
        <dbReference type="SAM" id="MobiDB-lite"/>
    </source>
</evidence>
<dbReference type="Proteomes" id="UP000287033">
    <property type="component" value="Unassembled WGS sequence"/>
</dbReference>
<dbReference type="InterPro" id="IPR036607">
    <property type="entry name" value="PRKCSH"/>
</dbReference>
<comment type="caution">
    <text evidence="10">The sequence shown here is derived from an EMBL/GenBank/DDBJ whole genome shotgun (WGS) entry which is preliminary data.</text>
</comment>
<dbReference type="PROSITE" id="PS50222">
    <property type="entry name" value="EF_HAND_2"/>
    <property type="match status" value="1"/>
</dbReference>
<reference evidence="10 11" key="1">
    <citation type="journal article" date="2018" name="Nat. Ecol. Evol.">
        <title>Shark genomes provide insights into elasmobranch evolution and the origin of vertebrates.</title>
        <authorList>
            <person name="Hara Y"/>
            <person name="Yamaguchi K"/>
            <person name="Onimaru K"/>
            <person name="Kadota M"/>
            <person name="Koyanagi M"/>
            <person name="Keeley SD"/>
            <person name="Tatsumi K"/>
            <person name="Tanaka K"/>
            <person name="Motone F"/>
            <person name="Kageyama Y"/>
            <person name="Nozu R"/>
            <person name="Adachi N"/>
            <person name="Nishimura O"/>
            <person name="Nakagawa R"/>
            <person name="Tanegashima C"/>
            <person name="Kiyatake I"/>
            <person name="Matsumoto R"/>
            <person name="Murakumo K"/>
            <person name="Nishida K"/>
            <person name="Terakita A"/>
            <person name="Kuratani S"/>
            <person name="Sato K"/>
            <person name="Hyodo S Kuraku.S."/>
        </authorList>
    </citation>
    <scope>NUCLEOTIDE SEQUENCE [LARGE SCALE GENOMIC DNA]</scope>
</reference>
<evidence type="ECO:0000256" key="3">
    <source>
        <dbReference type="ARBA" id="ARBA00022824"/>
    </source>
</evidence>
<accession>A0A401SN84</accession>
<keyword evidence="4" id="KW-0106">Calcium</keyword>